<dbReference type="PANTHER" id="PTHR10362">
    <property type="entry name" value="HISTIDINE AMMONIA-LYASE"/>
    <property type="match status" value="1"/>
</dbReference>
<dbReference type="AlphaFoldDB" id="A0A382D5Z8"/>
<accession>A0A382D5Z8</accession>
<dbReference type="GO" id="GO:0003824">
    <property type="term" value="F:catalytic activity"/>
    <property type="evidence" value="ECO:0007669"/>
    <property type="project" value="InterPro"/>
</dbReference>
<dbReference type="InterPro" id="IPR008948">
    <property type="entry name" value="L-Aspartase-like"/>
</dbReference>
<reference evidence="1" key="1">
    <citation type="submission" date="2018-05" db="EMBL/GenBank/DDBJ databases">
        <authorList>
            <person name="Lanie J.A."/>
            <person name="Ng W.-L."/>
            <person name="Kazmierczak K.M."/>
            <person name="Andrzejewski T.M."/>
            <person name="Davidsen T.M."/>
            <person name="Wayne K.J."/>
            <person name="Tettelin H."/>
            <person name="Glass J.I."/>
            <person name="Rusch D."/>
            <person name="Podicherti R."/>
            <person name="Tsui H.-C.T."/>
            <person name="Winkler M.E."/>
        </authorList>
    </citation>
    <scope>NUCLEOTIDE SEQUENCE</scope>
</reference>
<name>A0A382D5Z8_9ZZZZ</name>
<evidence type="ECO:0008006" key="2">
    <source>
        <dbReference type="Google" id="ProtNLM"/>
    </source>
</evidence>
<sequence length="113" mass="11585">MSGTMTLTPGKVSLADLEILYWDSPAVALHADSRPGIDAAAGLIARAVLDGVPIYGVNTGFGKLANTAIQAADMASLQRNLILSHCCGVGVPIPCAITRLIMALKLISLGRGA</sequence>
<dbReference type="Gene3D" id="1.10.275.10">
    <property type="entry name" value="Fumarase/aspartase (N-terminal domain)"/>
    <property type="match status" value="1"/>
</dbReference>
<feature type="non-terminal residue" evidence="1">
    <location>
        <position position="113"/>
    </location>
</feature>
<dbReference type="SUPFAM" id="SSF48557">
    <property type="entry name" value="L-aspartase-like"/>
    <property type="match status" value="1"/>
</dbReference>
<organism evidence="1">
    <name type="scientific">marine metagenome</name>
    <dbReference type="NCBI Taxonomy" id="408172"/>
    <lineage>
        <taxon>unclassified sequences</taxon>
        <taxon>metagenomes</taxon>
        <taxon>ecological metagenomes</taxon>
    </lineage>
</organism>
<dbReference type="Pfam" id="PF00221">
    <property type="entry name" value="Lyase_aromatic"/>
    <property type="match status" value="1"/>
</dbReference>
<gene>
    <name evidence="1" type="ORF">METZ01_LOCUS186316</name>
</gene>
<dbReference type="InterPro" id="IPR024083">
    <property type="entry name" value="Fumarase/histidase_N"/>
</dbReference>
<evidence type="ECO:0000313" key="1">
    <source>
        <dbReference type="EMBL" id="SVB33462.1"/>
    </source>
</evidence>
<proteinExistence type="predicted"/>
<dbReference type="InterPro" id="IPR001106">
    <property type="entry name" value="Aromatic_Lyase"/>
</dbReference>
<protein>
    <recommendedName>
        <fullName evidence="2">Histidine ammonia-lyase</fullName>
    </recommendedName>
</protein>
<dbReference type="EMBL" id="UINC01037654">
    <property type="protein sequence ID" value="SVB33462.1"/>
    <property type="molecule type" value="Genomic_DNA"/>
</dbReference>